<dbReference type="EMBL" id="JANPWB010000013">
    <property type="protein sequence ID" value="KAJ1107388.1"/>
    <property type="molecule type" value="Genomic_DNA"/>
</dbReference>
<accession>A0AAV7MZE1</accession>
<reference evidence="1" key="1">
    <citation type="journal article" date="2022" name="bioRxiv">
        <title>Sequencing and chromosome-scale assembly of the giantPleurodeles waltlgenome.</title>
        <authorList>
            <person name="Brown T."/>
            <person name="Elewa A."/>
            <person name="Iarovenko S."/>
            <person name="Subramanian E."/>
            <person name="Araus A.J."/>
            <person name="Petzold A."/>
            <person name="Susuki M."/>
            <person name="Suzuki K.-i.T."/>
            <person name="Hayashi T."/>
            <person name="Toyoda A."/>
            <person name="Oliveira C."/>
            <person name="Osipova E."/>
            <person name="Leigh N.D."/>
            <person name="Simon A."/>
            <person name="Yun M.H."/>
        </authorList>
    </citation>
    <scope>NUCLEOTIDE SEQUENCE</scope>
    <source>
        <strain evidence="1">20211129_DDA</strain>
        <tissue evidence="1">Liver</tissue>
    </source>
</reference>
<gene>
    <name evidence="1" type="ORF">NDU88_004779</name>
</gene>
<evidence type="ECO:0000313" key="2">
    <source>
        <dbReference type="Proteomes" id="UP001066276"/>
    </source>
</evidence>
<comment type="caution">
    <text evidence="1">The sequence shown here is derived from an EMBL/GenBank/DDBJ whole genome shotgun (WGS) entry which is preliminary data.</text>
</comment>
<proteinExistence type="predicted"/>
<keyword evidence="2" id="KW-1185">Reference proteome</keyword>
<name>A0AAV7MZE1_PLEWA</name>
<organism evidence="1 2">
    <name type="scientific">Pleurodeles waltl</name>
    <name type="common">Iberian ribbed newt</name>
    <dbReference type="NCBI Taxonomy" id="8319"/>
    <lineage>
        <taxon>Eukaryota</taxon>
        <taxon>Metazoa</taxon>
        <taxon>Chordata</taxon>
        <taxon>Craniata</taxon>
        <taxon>Vertebrata</taxon>
        <taxon>Euteleostomi</taxon>
        <taxon>Amphibia</taxon>
        <taxon>Batrachia</taxon>
        <taxon>Caudata</taxon>
        <taxon>Salamandroidea</taxon>
        <taxon>Salamandridae</taxon>
        <taxon>Pleurodelinae</taxon>
        <taxon>Pleurodeles</taxon>
    </lineage>
</organism>
<evidence type="ECO:0000313" key="1">
    <source>
        <dbReference type="EMBL" id="KAJ1107388.1"/>
    </source>
</evidence>
<dbReference type="AlphaFoldDB" id="A0AAV7MZE1"/>
<sequence length="131" mass="14897">MDENERCVCTVVLPDEAFPVKRVEALEMTAQHLNNSVGDEKQKIEEFGKNLEWCMEKMKNLTNEMDGLKSGSKPEMAELVPEVNFEQLKQEMMDLEVFVEGLMSSLNNSNSSVESLYQEVKVMKFSATIPV</sequence>
<protein>
    <submittedName>
        <fullName evidence="1">Uncharacterized protein</fullName>
    </submittedName>
</protein>
<dbReference type="Proteomes" id="UP001066276">
    <property type="component" value="Chromosome 9"/>
</dbReference>